<feature type="region of interest" description="Disordered" evidence="9">
    <location>
        <begin position="566"/>
        <end position="619"/>
    </location>
</feature>
<dbReference type="GO" id="GO:0003697">
    <property type="term" value="F:single-stranded DNA binding"/>
    <property type="evidence" value="ECO:0007669"/>
    <property type="project" value="InterPro"/>
</dbReference>
<feature type="compositionally biased region" description="Acidic residues" evidence="9">
    <location>
        <begin position="527"/>
        <end position="536"/>
    </location>
</feature>
<keyword evidence="3" id="KW-0689">Ribosomal protein</keyword>
<dbReference type="HOGENOM" id="CLU_441605_0_0_1"/>
<dbReference type="PANTHER" id="PTHR28184:SF1">
    <property type="entry name" value="LARGE RIBOSOMAL SUBUNIT PROTEIN ML67"/>
    <property type="match status" value="1"/>
</dbReference>
<evidence type="ECO:0000256" key="5">
    <source>
        <dbReference type="ARBA" id="ARBA00023128"/>
    </source>
</evidence>
<evidence type="ECO:0000256" key="3">
    <source>
        <dbReference type="ARBA" id="ARBA00022980"/>
    </source>
</evidence>
<reference evidence="10 11" key="1">
    <citation type="journal article" date="2011" name="PLoS Genet.">
        <title>Finished genome of the fungal wheat pathogen Mycosphaerella graminicola reveals dispensome structure, chromosome plasticity, and stealth pathogenesis.</title>
        <authorList>
            <person name="Goodwin S.B."/>
            <person name="Ben M'barek S."/>
            <person name="Dhillon B."/>
            <person name="Wittenberg A.H.J."/>
            <person name="Crane C.F."/>
            <person name="Hane J.K."/>
            <person name="Foster A.J."/>
            <person name="Van der Lee T.A.J."/>
            <person name="Grimwood J."/>
            <person name="Aerts A."/>
            <person name="Antoniw J."/>
            <person name="Bailey A."/>
            <person name="Bluhm B."/>
            <person name="Bowler J."/>
            <person name="Bristow J."/>
            <person name="van der Burgt A."/>
            <person name="Canto-Canche B."/>
            <person name="Churchill A.C.L."/>
            <person name="Conde-Ferraez L."/>
            <person name="Cools H.J."/>
            <person name="Coutinho P.M."/>
            <person name="Csukai M."/>
            <person name="Dehal P."/>
            <person name="De Wit P."/>
            <person name="Donzelli B."/>
            <person name="van de Geest H.C."/>
            <person name="van Ham R.C.H.J."/>
            <person name="Hammond-Kosack K.E."/>
            <person name="Henrissat B."/>
            <person name="Kilian A."/>
            <person name="Kobayashi A.K."/>
            <person name="Koopmann E."/>
            <person name="Kourmpetis Y."/>
            <person name="Kuzniar A."/>
            <person name="Lindquist E."/>
            <person name="Lombard V."/>
            <person name="Maliepaard C."/>
            <person name="Martins N."/>
            <person name="Mehrabi R."/>
            <person name="Nap J.P.H."/>
            <person name="Ponomarenko A."/>
            <person name="Rudd J.J."/>
            <person name="Salamov A."/>
            <person name="Schmutz J."/>
            <person name="Schouten H.J."/>
            <person name="Shapiro H."/>
            <person name="Stergiopoulos I."/>
            <person name="Torriani S.F.F."/>
            <person name="Tu H."/>
            <person name="de Vries R.P."/>
            <person name="Waalwijk C."/>
            <person name="Ware S.B."/>
            <person name="Wiebenga A."/>
            <person name="Zwiers L.-H."/>
            <person name="Oliver R.P."/>
            <person name="Grigoriev I.V."/>
            <person name="Kema G.H.J."/>
        </authorList>
    </citation>
    <scope>NUCLEOTIDE SEQUENCE [LARGE SCALE GENOMIC DNA]</scope>
    <source>
        <strain evidence="11">CBS 115943 / IPO323</strain>
    </source>
</reference>
<proteinExistence type="inferred from homology"/>
<evidence type="ECO:0000256" key="6">
    <source>
        <dbReference type="ARBA" id="ARBA00023163"/>
    </source>
</evidence>
<keyword evidence="6" id="KW-0804">Transcription</keyword>
<dbReference type="Pfam" id="PF12829">
    <property type="entry name" value="Mhr1"/>
    <property type="match status" value="1"/>
</dbReference>
<dbReference type="GO" id="GO:0000150">
    <property type="term" value="F:DNA strand exchange activity"/>
    <property type="evidence" value="ECO:0007669"/>
    <property type="project" value="InterPro"/>
</dbReference>
<protein>
    <recommendedName>
        <fullName evidence="8">Large ribosomal subunit protein mL67</fullName>
    </recommendedName>
</protein>
<dbReference type="GeneID" id="13400719"/>
<keyword evidence="5" id="KW-0496">Mitochondrion</keyword>
<dbReference type="OrthoDB" id="5333655at2759"/>
<gene>
    <name evidence="10" type="ORF">MYCGRDRAFT_91133</name>
</gene>
<dbReference type="GO" id="GO:0003735">
    <property type="term" value="F:structural constituent of ribosome"/>
    <property type="evidence" value="ECO:0007669"/>
    <property type="project" value="TreeGrafter"/>
</dbReference>
<keyword evidence="11" id="KW-1185">Reference proteome</keyword>
<evidence type="ECO:0000256" key="7">
    <source>
        <dbReference type="ARBA" id="ARBA00023274"/>
    </source>
</evidence>
<dbReference type="GO" id="GO:0005840">
    <property type="term" value="C:ribosome"/>
    <property type="evidence" value="ECO:0007669"/>
    <property type="project" value="UniProtKB-KW"/>
</dbReference>
<accession>F9X390</accession>
<sequence length="619" mass="70018">MLETKEVAIVRPEFAAEVPRSLGAARLKMDQRHAILNRSEHHRHGPSIANRQTANSIKLANMQRAAAAAPPTGQHLYAYCHVKTNQVLYSLSRNLNNSHLKQLPDVGANYTPPKLRKDHWRPLFAVSLPPTEDGRLQKVDMMRRLREYRMLHELYWEPSDEMSRPMSQKKIDAMQRKLEDRGGSKKETVYDVVAREKKKMRVKMVMDQKANSIADLAATLLKQDEEGARLKEELDARLAAERERELSEIIKLAQSSDAVLQRHLMKEKMLREKIASLPAGEAKPLKITLKQKNIDLARWHWARKQVRIAREARAAQARVDSEAQAVEAGEGAEAGAEGEGVENAIEDWSEEDIAYLRENLEPFPENLKKHVSSNQRTPAKTYFTADGVTVRWANTGDAEFAAQWPTGVALEPLGITRYSHPKLPDSPDEPEFEPIKEVAEFKALQWTKRKENWELPPGIADRVMARRAEMGLEEHPDLANKFQFAEFQPEAETAETLAFETEEADVEESAREEESVELDQAAKTEEGVEVEEDVEPEEYDVLVKPTMTLQERRAAIARMHKRALEAAKEQAEARLRKRQLDKRERRKEANAKQGLSGKIDPSTIPDVSSSGAGAEVGGS</sequence>
<feature type="compositionally biased region" description="Basic and acidic residues" evidence="9">
    <location>
        <begin position="581"/>
        <end position="590"/>
    </location>
</feature>
<dbReference type="KEGG" id="ztr:MYCGRDRAFT_91133"/>
<dbReference type="PANTHER" id="PTHR28184">
    <property type="entry name" value="MITOCHONDRIAL HOMOLOGOUS RECOMBINATION PROTEIN 1"/>
    <property type="match status" value="1"/>
</dbReference>
<dbReference type="VEuPathDB" id="FungiDB:ZTRI_2.1045"/>
<dbReference type="GO" id="GO:1990904">
    <property type="term" value="C:ribonucleoprotein complex"/>
    <property type="evidence" value="ECO:0007669"/>
    <property type="project" value="UniProtKB-KW"/>
</dbReference>
<name>F9X390_ZYMTI</name>
<comment type="similarity">
    <text evidence="2">Belongs to the mitochondrion-specific ribosomal protein mL67 family.</text>
</comment>
<keyword evidence="7" id="KW-0687">Ribonucleoprotein</keyword>
<keyword evidence="4" id="KW-0805">Transcription regulation</keyword>
<dbReference type="InParanoid" id="F9X390"/>
<comment type="subcellular location">
    <subcellularLocation>
        <location evidence="1">Mitochondrion</location>
    </subcellularLocation>
</comment>
<dbReference type="STRING" id="336722.F9X390"/>
<dbReference type="OMA" id="DEWVPHC"/>
<evidence type="ECO:0000256" key="9">
    <source>
        <dbReference type="SAM" id="MobiDB-lite"/>
    </source>
</evidence>
<dbReference type="EMBL" id="CM001197">
    <property type="protein sequence ID" value="EGP90299.1"/>
    <property type="molecule type" value="Genomic_DNA"/>
</dbReference>
<dbReference type="RefSeq" id="XP_003855323.1">
    <property type="nucleotide sequence ID" value="XM_003855275.1"/>
</dbReference>
<evidence type="ECO:0000313" key="10">
    <source>
        <dbReference type="EMBL" id="EGP90299.1"/>
    </source>
</evidence>
<dbReference type="Proteomes" id="UP000008062">
    <property type="component" value="Chromosome 2"/>
</dbReference>
<evidence type="ECO:0000256" key="2">
    <source>
        <dbReference type="ARBA" id="ARBA00010741"/>
    </source>
</evidence>
<evidence type="ECO:0000256" key="8">
    <source>
        <dbReference type="ARBA" id="ARBA00035185"/>
    </source>
</evidence>
<organism evidence="10 11">
    <name type="scientific">Zymoseptoria tritici (strain CBS 115943 / IPO323)</name>
    <name type="common">Speckled leaf blotch fungus</name>
    <name type="synonym">Septoria tritici</name>
    <dbReference type="NCBI Taxonomy" id="336722"/>
    <lineage>
        <taxon>Eukaryota</taxon>
        <taxon>Fungi</taxon>
        <taxon>Dikarya</taxon>
        <taxon>Ascomycota</taxon>
        <taxon>Pezizomycotina</taxon>
        <taxon>Dothideomycetes</taxon>
        <taxon>Dothideomycetidae</taxon>
        <taxon>Mycosphaerellales</taxon>
        <taxon>Mycosphaerellaceae</taxon>
        <taxon>Zymoseptoria</taxon>
    </lineage>
</organism>
<dbReference type="InterPro" id="IPR024629">
    <property type="entry name" value="Ribosomal_mL67"/>
</dbReference>
<evidence type="ECO:0000256" key="4">
    <source>
        <dbReference type="ARBA" id="ARBA00023015"/>
    </source>
</evidence>
<evidence type="ECO:0000313" key="11">
    <source>
        <dbReference type="Proteomes" id="UP000008062"/>
    </source>
</evidence>
<evidence type="ECO:0000256" key="1">
    <source>
        <dbReference type="ARBA" id="ARBA00004173"/>
    </source>
</evidence>
<dbReference type="eggNOG" id="ENOG502S5F1">
    <property type="taxonomic scope" value="Eukaryota"/>
</dbReference>
<dbReference type="AlphaFoldDB" id="F9X390"/>
<feature type="region of interest" description="Disordered" evidence="9">
    <location>
        <begin position="502"/>
        <end position="536"/>
    </location>
</feature>
<dbReference type="GO" id="GO:0005739">
    <property type="term" value="C:mitochondrion"/>
    <property type="evidence" value="ECO:0007669"/>
    <property type="project" value="UniProtKB-SubCell"/>
</dbReference>